<dbReference type="PRINTS" id="PR01270">
    <property type="entry name" value="HDASUPER"/>
</dbReference>
<dbReference type="InterPro" id="IPR023801">
    <property type="entry name" value="His_deacetylse_dom"/>
</dbReference>
<dbReference type="InterPro" id="IPR000286">
    <property type="entry name" value="HDACs"/>
</dbReference>
<gene>
    <name evidence="7" type="ORF">GXW71_05670</name>
</gene>
<keyword evidence="5" id="KW-0862">Zinc</keyword>
<dbReference type="SUPFAM" id="SSF52768">
    <property type="entry name" value="Arginase/deacetylase"/>
    <property type="match status" value="1"/>
</dbReference>
<sequence>MLSVYSDDNRLHDPEQYIARGVLIPARESPERATELLAALRDGGHQVVAPRDFGRATLLGVHAPGYVDFLATAYQRWQALPDPKGPMALAQTYAMRQMKTCPTSFEGQLGFYLSGNSVPIGRESWRSILASANCALEAAEAVREGAAESYALCRPPGHHAYADLAGGYCYLNNTALAAQHLRGRFARVAVLDVDVHHGNGTQGIFWQRGDVFVVNLHADPNHAYPWQIGYAGEVGEGDGAGATLNLPLPIGTGDAAYLEALDHALQALRRFDPDALVVSLGLDAFEDDSSRLMRITTPGFAAIGARIGAVRLPTTIIQEGGYAVDALRRNLGSFLTGFLSTRTH</sequence>
<keyword evidence="4" id="KW-0378">Hydrolase</keyword>
<keyword evidence="3" id="KW-0479">Metal-binding</keyword>
<evidence type="ECO:0000256" key="2">
    <source>
        <dbReference type="ARBA" id="ARBA00005947"/>
    </source>
</evidence>
<evidence type="ECO:0000313" key="7">
    <source>
        <dbReference type="EMBL" id="MBR0663843.1"/>
    </source>
</evidence>
<dbReference type="InterPro" id="IPR023696">
    <property type="entry name" value="Ureohydrolase_dom_sf"/>
</dbReference>
<accession>A0ABS5EU72</accession>
<organism evidence="7 8">
    <name type="scientific">Plastoroseomonas hellenica</name>
    <dbReference type="NCBI Taxonomy" id="2687306"/>
    <lineage>
        <taxon>Bacteria</taxon>
        <taxon>Pseudomonadati</taxon>
        <taxon>Pseudomonadota</taxon>
        <taxon>Alphaproteobacteria</taxon>
        <taxon>Acetobacterales</taxon>
        <taxon>Acetobacteraceae</taxon>
        <taxon>Plastoroseomonas</taxon>
    </lineage>
</organism>
<name>A0ABS5EU72_9PROT</name>
<comment type="caution">
    <text evidence="7">The sequence shown here is derived from an EMBL/GenBank/DDBJ whole genome shotgun (WGS) entry which is preliminary data.</text>
</comment>
<dbReference type="PANTHER" id="PTHR10625">
    <property type="entry name" value="HISTONE DEACETYLASE HDAC1-RELATED"/>
    <property type="match status" value="1"/>
</dbReference>
<reference evidence="8" key="1">
    <citation type="journal article" date="2021" name="Syst. Appl. Microbiol.">
        <title>Roseomonas hellenica sp. nov., isolated from roots of wild-growing Alkanna tinctoria.</title>
        <authorList>
            <person name="Rat A."/>
            <person name="Naranjo H.D."/>
            <person name="Lebbe L."/>
            <person name="Cnockaert M."/>
            <person name="Krigas N."/>
            <person name="Grigoriadou K."/>
            <person name="Maloupa E."/>
            <person name="Willems A."/>
        </authorList>
    </citation>
    <scope>NUCLEOTIDE SEQUENCE [LARGE SCALE GENOMIC DNA]</scope>
    <source>
        <strain evidence="8">LMG 31523</strain>
    </source>
</reference>
<proteinExistence type="inferred from homology"/>
<dbReference type="RefSeq" id="WP_211851434.1">
    <property type="nucleotide sequence ID" value="NZ_JAAGBB010000005.1"/>
</dbReference>
<comment type="cofactor">
    <cofactor evidence="1">
        <name>Zn(2+)</name>
        <dbReference type="ChEBI" id="CHEBI:29105"/>
    </cofactor>
</comment>
<feature type="domain" description="Histone deacetylase" evidence="6">
    <location>
        <begin position="28"/>
        <end position="335"/>
    </location>
</feature>
<evidence type="ECO:0000256" key="3">
    <source>
        <dbReference type="ARBA" id="ARBA00022723"/>
    </source>
</evidence>
<dbReference type="EMBL" id="JAAGBB010000005">
    <property type="protein sequence ID" value="MBR0663843.1"/>
    <property type="molecule type" value="Genomic_DNA"/>
</dbReference>
<comment type="similarity">
    <text evidence="2">Belongs to the histone deacetylase family.</text>
</comment>
<dbReference type="PANTHER" id="PTHR10625:SF17">
    <property type="entry name" value="HISTONE DEACETYLASE 8"/>
    <property type="match status" value="1"/>
</dbReference>
<dbReference type="InterPro" id="IPR037138">
    <property type="entry name" value="His_deacetylse_dom_sf"/>
</dbReference>
<evidence type="ECO:0000256" key="4">
    <source>
        <dbReference type="ARBA" id="ARBA00022801"/>
    </source>
</evidence>
<evidence type="ECO:0000256" key="1">
    <source>
        <dbReference type="ARBA" id="ARBA00001947"/>
    </source>
</evidence>
<protein>
    <submittedName>
        <fullName evidence="7">Histone deacetylase family protein</fullName>
    </submittedName>
</protein>
<dbReference type="Pfam" id="PF00850">
    <property type="entry name" value="Hist_deacetyl"/>
    <property type="match status" value="1"/>
</dbReference>
<dbReference type="Gene3D" id="3.40.800.20">
    <property type="entry name" value="Histone deacetylase domain"/>
    <property type="match status" value="1"/>
</dbReference>
<evidence type="ECO:0000259" key="6">
    <source>
        <dbReference type="Pfam" id="PF00850"/>
    </source>
</evidence>
<evidence type="ECO:0000313" key="8">
    <source>
        <dbReference type="Proteomes" id="UP001196870"/>
    </source>
</evidence>
<keyword evidence="8" id="KW-1185">Reference proteome</keyword>
<evidence type="ECO:0000256" key="5">
    <source>
        <dbReference type="ARBA" id="ARBA00022833"/>
    </source>
</evidence>
<dbReference type="Proteomes" id="UP001196870">
    <property type="component" value="Unassembled WGS sequence"/>
</dbReference>
<dbReference type="CDD" id="cd10001">
    <property type="entry name" value="HDAC_classII_APAH"/>
    <property type="match status" value="1"/>
</dbReference>